<dbReference type="Proteomes" id="UP001480595">
    <property type="component" value="Unassembled WGS sequence"/>
</dbReference>
<keyword evidence="2" id="KW-0732">Signal</keyword>
<feature type="region of interest" description="Disordered" evidence="1">
    <location>
        <begin position="25"/>
        <end position="62"/>
    </location>
</feature>
<evidence type="ECO:0000256" key="2">
    <source>
        <dbReference type="SAM" id="SignalP"/>
    </source>
</evidence>
<feature type="chain" id="PRO_5046933498" evidence="2">
    <location>
        <begin position="16"/>
        <end position="132"/>
    </location>
</feature>
<accession>A0ABR1T469</accession>
<proteinExistence type="predicted"/>
<sequence>MHFTTILALATTALALPTAKPANDGSWYPGKYEGGSTGYDDGQYHPATTTTTTKREDDDGSWYPASTRVARLVWTTASGRRASMRAATLGLTMASTTTPRASGPMMGRGLPEKYEGGNTGYDDGKWSPEKYD</sequence>
<comment type="caution">
    <text evidence="3">The sequence shown here is derived from an EMBL/GenBank/DDBJ whole genome shotgun (WGS) entry which is preliminary data.</text>
</comment>
<keyword evidence="4" id="KW-1185">Reference proteome</keyword>
<reference evidence="3 4" key="1">
    <citation type="submission" date="2023-01" db="EMBL/GenBank/DDBJ databases">
        <title>Analysis of 21 Apiospora genomes using comparative genomics revels a genus with tremendous synthesis potential of carbohydrate active enzymes and secondary metabolites.</title>
        <authorList>
            <person name="Sorensen T."/>
        </authorList>
    </citation>
    <scope>NUCLEOTIDE SEQUENCE [LARGE SCALE GENOMIC DNA]</scope>
    <source>
        <strain evidence="3 4">CBS 135458</strain>
    </source>
</reference>
<organism evidence="3 4">
    <name type="scientific">Apiospora phragmitis</name>
    <dbReference type="NCBI Taxonomy" id="2905665"/>
    <lineage>
        <taxon>Eukaryota</taxon>
        <taxon>Fungi</taxon>
        <taxon>Dikarya</taxon>
        <taxon>Ascomycota</taxon>
        <taxon>Pezizomycotina</taxon>
        <taxon>Sordariomycetes</taxon>
        <taxon>Xylariomycetidae</taxon>
        <taxon>Amphisphaeriales</taxon>
        <taxon>Apiosporaceae</taxon>
        <taxon>Apiospora</taxon>
    </lineage>
</organism>
<evidence type="ECO:0000313" key="4">
    <source>
        <dbReference type="Proteomes" id="UP001480595"/>
    </source>
</evidence>
<feature type="signal peptide" evidence="2">
    <location>
        <begin position="1"/>
        <end position="15"/>
    </location>
</feature>
<feature type="compositionally biased region" description="Basic and acidic residues" evidence="1">
    <location>
        <begin position="122"/>
        <end position="132"/>
    </location>
</feature>
<dbReference type="GeneID" id="92098879"/>
<gene>
    <name evidence="3" type="ORF">PG994_014407</name>
</gene>
<evidence type="ECO:0000313" key="3">
    <source>
        <dbReference type="EMBL" id="KAK8041400.1"/>
    </source>
</evidence>
<evidence type="ECO:0000256" key="1">
    <source>
        <dbReference type="SAM" id="MobiDB-lite"/>
    </source>
</evidence>
<protein>
    <submittedName>
        <fullName evidence="3">Uncharacterized protein</fullName>
    </submittedName>
</protein>
<feature type="region of interest" description="Disordered" evidence="1">
    <location>
        <begin position="90"/>
        <end position="132"/>
    </location>
</feature>
<dbReference type="EMBL" id="JAQQWL010000015">
    <property type="protein sequence ID" value="KAK8041400.1"/>
    <property type="molecule type" value="Genomic_DNA"/>
</dbReference>
<dbReference type="RefSeq" id="XP_066708945.1">
    <property type="nucleotide sequence ID" value="XM_066865816.1"/>
</dbReference>
<name>A0ABR1T469_9PEZI</name>